<evidence type="ECO:0000313" key="2">
    <source>
        <dbReference type="Proteomes" id="UP001162992"/>
    </source>
</evidence>
<sequence length="360" mass="41478">MLGLLTRKYSVMPPGFRFHPTDEELVGYYLFKKVSCEDMDTVDVIPEIDLYKIEPWDLEEKCRISSVEQNEWYFFSHKHKKYPTGTRTNRATTSGFWKATGRDKFIYANNGVSGMRKTLVYYRGRAPNGQKTEWIMHEHRLGDVNNINEDGWAVCRVFKKRNTRKGPVQFETPSCYEEETAMSPELESTIQILLQNGHYGECASTCKQEIQLEFCKSRDQNFSKLPQLESPKNSFECAAVSCSAQYSLANDINGLISSAQTLEFETSSVDDHEHFISSLHHDQYYSILHEVDVTEWSIVDGLVGKKQTQEEHCRFEEPRLPTELSESSKDNAMVGILCKMEQNPADFLTSCDIDLWNFGK</sequence>
<comment type="caution">
    <text evidence="1">The sequence shown here is derived from an EMBL/GenBank/DDBJ whole genome shotgun (WGS) entry which is preliminary data.</text>
</comment>
<protein>
    <submittedName>
        <fullName evidence="1">Uncharacterized protein</fullName>
    </submittedName>
</protein>
<name>A0ACC2ANQ9_DIPCM</name>
<keyword evidence="2" id="KW-1185">Reference proteome</keyword>
<dbReference type="Proteomes" id="UP001162992">
    <property type="component" value="Chromosome 20"/>
</dbReference>
<proteinExistence type="predicted"/>
<evidence type="ECO:0000313" key="1">
    <source>
        <dbReference type="EMBL" id="KAJ7519016.1"/>
    </source>
</evidence>
<dbReference type="EMBL" id="CM055111">
    <property type="protein sequence ID" value="KAJ7519016.1"/>
    <property type="molecule type" value="Genomic_DNA"/>
</dbReference>
<accession>A0ACC2ANQ9</accession>
<reference evidence="2" key="1">
    <citation type="journal article" date="2024" name="Proc. Natl. Acad. Sci. U.S.A.">
        <title>Extraordinary preservation of gene collinearity over three hundred million years revealed in homosporous lycophytes.</title>
        <authorList>
            <person name="Li C."/>
            <person name="Wickell D."/>
            <person name="Kuo L.Y."/>
            <person name="Chen X."/>
            <person name="Nie B."/>
            <person name="Liao X."/>
            <person name="Peng D."/>
            <person name="Ji J."/>
            <person name="Jenkins J."/>
            <person name="Williams M."/>
            <person name="Shu S."/>
            <person name="Plott C."/>
            <person name="Barry K."/>
            <person name="Rajasekar S."/>
            <person name="Grimwood J."/>
            <person name="Han X."/>
            <person name="Sun S."/>
            <person name="Hou Z."/>
            <person name="He W."/>
            <person name="Dai G."/>
            <person name="Sun C."/>
            <person name="Schmutz J."/>
            <person name="Leebens-Mack J.H."/>
            <person name="Li F.W."/>
            <person name="Wang L."/>
        </authorList>
    </citation>
    <scope>NUCLEOTIDE SEQUENCE [LARGE SCALE GENOMIC DNA]</scope>
    <source>
        <strain evidence="2">cv. PW_Plant_1</strain>
    </source>
</reference>
<gene>
    <name evidence="1" type="ORF">O6H91_20G019400</name>
</gene>
<organism evidence="1 2">
    <name type="scientific">Diphasiastrum complanatum</name>
    <name type="common">Issler's clubmoss</name>
    <name type="synonym">Lycopodium complanatum</name>
    <dbReference type="NCBI Taxonomy" id="34168"/>
    <lineage>
        <taxon>Eukaryota</taxon>
        <taxon>Viridiplantae</taxon>
        <taxon>Streptophyta</taxon>
        <taxon>Embryophyta</taxon>
        <taxon>Tracheophyta</taxon>
        <taxon>Lycopodiopsida</taxon>
        <taxon>Lycopodiales</taxon>
        <taxon>Lycopodiaceae</taxon>
        <taxon>Lycopodioideae</taxon>
        <taxon>Diphasiastrum</taxon>
    </lineage>
</organism>